<comment type="caution">
    <text evidence="1">The sequence shown here is derived from an EMBL/GenBank/DDBJ whole genome shotgun (WGS) entry which is preliminary data.</text>
</comment>
<keyword evidence="2" id="KW-1185">Reference proteome</keyword>
<dbReference type="RefSeq" id="WP_158362994.1">
    <property type="nucleotide sequence ID" value="NZ_JAOQKC010000007.1"/>
</dbReference>
<evidence type="ECO:0000313" key="2">
    <source>
        <dbReference type="Proteomes" id="UP001652461"/>
    </source>
</evidence>
<dbReference type="EMBL" id="JAOQKC010000007">
    <property type="protein sequence ID" value="MCU6696584.1"/>
    <property type="molecule type" value="Genomic_DNA"/>
</dbReference>
<proteinExistence type="predicted"/>
<organism evidence="1 2">
    <name type="scientific">Laedolimicola ammoniilytica</name>
    <dbReference type="NCBI Taxonomy" id="2981771"/>
    <lineage>
        <taxon>Bacteria</taxon>
        <taxon>Bacillati</taxon>
        <taxon>Bacillota</taxon>
        <taxon>Clostridia</taxon>
        <taxon>Lachnospirales</taxon>
        <taxon>Lachnospiraceae</taxon>
        <taxon>Laedolimicola</taxon>
    </lineage>
</organism>
<sequence length="948" mass="107345">MERHSEHEKLQKLMRSYVPEFAYEPGGKDAGSVLTDLCGDMMASCEERYEGVIDKHRIQYLNLFDGLIREPVSASRGYVQFQPVEGYEGLVPVPKGTRVLASGDQGEELVFSAEHGITATDVHPELIVVTDRELGKIVKKEYRQEEPFTAFGIEGTNSTTHRLYLCFEQLFDGLPELDLCVHVKAAGEKAREELLSAFTSSDFCWSILEPDGEERVFPVAERDGDAVHLKLSPYIPQKTRLGQKEGYYLALTCIGEMKKLYLQGLSVSLSREGKAPGEIRLNGNPEFGTSFYPFGKPLGLYNETVFEDEEVLSRRGAKLKLSFRLDYRLHEERPEVPELDLEYKAIMKKPKKPLSVRAAEVLAEDAVWEYRSLVGWKPLFREPHRRSMFNGSTEGAVALEFICPEDMADYEENGEGRIRVRLLQAENIYKMPAVYKCPMISVPTLSYSYEEAPKEPDGVVTCNNFDEQDITESLKAGGGTLLFYETENRQRTMYLGFDRSMAGLPFSLYFEIENYGDRPVRFRTEYLTEQGFLPVRTEDYTEGFCGSGNLLLMIPQDAVRRKLYGYEGYFIRFINENKENPEYELPLIRGIYPNMVRVVNVNTVTEEFYLDNLEDAVSIQLSQQNLLKARVEVLESHGEERIYVEWKLGNPICDSGRICQLDMASGELQFRKHAFAGYPVPEDGPQIRVSHSNYGGSKANVPADRIRVPGTAIRYLAGVTNPFPTYGGYDGYTEETTMDLVAGMLRTRGRAVTESSFFDMISQAAYGVRKVRCCNHTDAQGNREDDSVTIAVLVEEYEKGAHVFSGVKRQIRERLLADSALTASGKMLTLIQPHFIRMNVRVWMERESMEQAYELQQETLGLIRTFLNPLEGGMAGKGWEIGELPTPAQLTAFLRTRIEHSGISRMVMTALVDGREVAVDESFYENRKDPFAMAVSGEHMVYIEVSAC</sequence>
<evidence type="ECO:0000313" key="1">
    <source>
        <dbReference type="EMBL" id="MCU6696584.1"/>
    </source>
</evidence>
<protein>
    <recommendedName>
        <fullName evidence="3">Baseplate protein J-like domain-containing protein</fullName>
    </recommendedName>
</protein>
<name>A0ABT2RW92_9FIRM</name>
<dbReference type="Proteomes" id="UP001652461">
    <property type="component" value="Unassembled WGS sequence"/>
</dbReference>
<gene>
    <name evidence="1" type="ORF">OCV63_06700</name>
</gene>
<accession>A0ABT2RW92</accession>
<reference evidence="1 2" key="1">
    <citation type="journal article" date="2021" name="ISME Commun">
        <title>Automated analysis of genomic sequences facilitates high-throughput and comprehensive description of bacteria.</title>
        <authorList>
            <person name="Hitch T.C.A."/>
        </authorList>
    </citation>
    <scope>NUCLEOTIDE SEQUENCE [LARGE SCALE GENOMIC DNA]</scope>
    <source>
        <strain evidence="1 2">Sanger_04</strain>
    </source>
</reference>
<evidence type="ECO:0008006" key="3">
    <source>
        <dbReference type="Google" id="ProtNLM"/>
    </source>
</evidence>